<evidence type="ECO:0000256" key="1">
    <source>
        <dbReference type="ARBA" id="ARBA00023015"/>
    </source>
</evidence>
<protein>
    <submittedName>
        <fullName evidence="6">TetR/AcrR family transcriptional regulator</fullName>
    </submittedName>
</protein>
<keyword evidence="2 4" id="KW-0238">DNA-binding</keyword>
<dbReference type="InterPro" id="IPR011075">
    <property type="entry name" value="TetR_C"/>
</dbReference>
<proteinExistence type="predicted"/>
<name>A0ABT4URY9_9PSEU</name>
<keyword evidence="1" id="KW-0805">Transcription regulation</keyword>
<dbReference type="SUPFAM" id="SSF46689">
    <property type="entry name" value="Homeodomain-like"/>
    <property type="match status" value="1"/>
</dbReference>
<gene>
    <name evidence="6" type="ORF">OU415_01130</name>
</gene>
<organism evidence="6 7">
    <name type="scientific">Saccharopolyspora oryzae</name>
    <dbReference type="NCBI Taxonomy" id="2997343"/>
    <lineage>
        <taxon>Bacteria</taxon>
        <taxon>Bacillati</taxon>
        <taxon>Actinomycetota</taxon>
        <taxon>Actinomycetes</taxon>
        <taxon>Pseudonocardiales</taxon>
        <taxon>Pseudonocardiaceae</taxon>
        <taxon>Saccharopolyspora</taxon>
    </lineage>
</organism>
<dbReference type="InterPro" id="IPR001647">
    <property type="entry name" value="HTH_TetR"/>
</dbReference>
<dbReference type="InterPro" id="IPR036271">
    <property type="entry name" value="Tet_transcr_reg_TetR-rel_C_sf"/>
</dbReference>
<keyword evidence="3" id="KW-0804">Transcription</keyword>
<dbReference type="EMBL" id="JAQGLA010000001">
    <property type="protein sequence ID" value="MDA3624016.1"/>
    <property type="molecule type" value="Genomic_DNA"/>
</dbReference>
<evidence type="ECO:0000259" key="5">
    <source>
        <dbReference type="PROSITE" id="PS50977"/>
    </source>
</evidence>
<dbReference type="Pfam" id="PF00440">
    <property type="entry name" value="TetR_N"/>
    <property type="match status" value="1"/>
</dbReference>
<dbReference type="RefSeq" id="WP_270946584.1">
    <property type="nucleotide sequence ID" value="NZ_JAQGLA010000001.1"/>
</dbReference>
<keyword evidence="7" id="KW-1185">Reference proteome</keyword>
<dbReference type="Gene3D" id="1.10.10.60">
    <property type="entry name" value="Homeodomain-like"/>
    <property type="match status" value="1"/>
</dbReference>
<dbReference type="PANTHER" id="PTHR30055:SF148">
    <property type="entry name" value="TETR-FAMILY TRANSCRIPTIONAL REGULATOR"/>
    <property type="match status" value="1"/>
</dbReference>
<dbReference type="Gene3D" id="1.10.357.10">
    <property type="entry name" value="Tetracycline Repressor, domain 2"/>
    <property type="match status" value="1"/>
</dbReference>
<dbReference type="Proteomes" id="UP001210380">
    <property type="component" value="Unassembled WGS sequence"/>
</dbReference>
<evidence type="ECO:0000256" key="2">
    <source>
        <dbReference type="ARBA" id="ARBA00023125"/>
    </source>
</evidence>
<reference evidence="6 7" key="1">
    <citation type="submission" date="2022-11" db="EMBL/GenBank/DDBJ databases">
        <title>Draft genome sequence of Saccharopolyspora sp. WRP15-2 isolated from rhizosphere soils of wild rice in Thailand.</title>
        <authorList>
            <person name="Duangmal K."/>
            <person name="Kammanee S."/>
            <person name="Muangham S."/>
        </authorList>
    </citation>
    <scope>NUCLEOTIDE SEQUENCE [LARGE SCALE GENOMIC DNA]</scope>
    <source>
        <strain evidence="6 7">WRP15-2</strain>
    </source>
</reference>
<dbReference type="InterPro" id="IPR009057">
    <property type="entry name" value="Homeodomain-like_sf"/>
</dbReference>
<dbReference type="SUPFAM" id="SSF48498">
    <property type="entry name" value="Tetracyclin repressor-like, C-terminal domain"/>
    <property type="match status" value="1"/>
</dbReference>
<comment type="caution">
    <text evidence="6">The sequence shown here is derived from an EMBL/GenBank/DDBJ whole genome shotgun (WGS) entry which is preliminary data.</text>
</comment>
<feature type="DNA-binding region" description="H-T-H motif" evidence="4">
    <location>
        <begin position="32"/>
        <end position="51"/>
    </location>
</feature>
<sequence length="184" mass="19836">MRAHTGRRRNDAARRAILEAAAKLLACADPVTIDAIAAEAGVGRQTIYRWWPSKGAVLLEAMSELARQAAPRPDTGSLEGDLTAFLTATFRAAGTEPNTAVLRTAMAEALRDEHAAELLREFTAGRREELSAVLAPWVPAAELDLAVDQAFGVLWYRLLLGHAPVDRSTARSLAALLVRQLQSA</sequence>
<dbReference type="PROSITE" id="PS50977">
    <property type="entry name" value="HTH_TETR_2"/>
    <property type="match status" value="1"/>
</dbReference>
<evidence type="ECO:0000256" key="3">
    <source>
        <dbReference type="ARBA" id="ARBA00023163"/>
    </source>
</evidence>
<evidence type="ECO:0000256" key="4">
    <source>
        <dbReference type="PROSITE-ProRule" id="PRU00335"/>
    </source>
</evidence>
<accession>A0ABT4URY9</accession>
<feature type="domain" description="HTH tetR-type" evidence="5">
    <location>
        <begin position="11"/>
        <end position="69"/>
    </location>
</feature>
<dbReference type="PANTHER" id="PTHR30055">
    <property type="entry name" value="HTH-TYPE TRANSCRIPTIONAL REGULATOR RUTR"/>
    <property type="match status" value="1"/>
</dbReference>
<dbReference type="Pfam" id="PF16859">
    <property type="entry name" value="TetR_C_11"/>
    <property type="match status" value="1"/>
</dbReference>
<evidence type="ECO:0000313" key="6">
    <source>
        <dbReference type="EMBL" id="MDA3624016.1"/>
    </source>
</evidence>
<evidence type="ECO:0000313" key="7">
    <source>
        <dbReference type="Proteomes" id="UP001210380"/>
    </source>
</evidence>
<dbReference type="InterPro" id="IPR050109">
    <property type="entry name" value="HTH-type_TetR-like_transc_reg"/>
</dbReference>